<evidence type="ECO:0000256" key="1">
    <source>
        <dbReference type="ARBA" id="ARBA00004479"/>
    </source>
</evidence>
<dbReference type="GO" id="GO:0007229">
    <property type="term" value="P:integrin-mediated signaling pathway"/>
    <property type="evidence" value="ECO:0007669"/>
    <property type="project" value="UniProtKB-KW"/>
</dbReference>
<evidence type="ECO:0000256" key="9">
    <source>
        <dbReference type="ARBA" id="ARBA00022989"/>
    </source>
</evidence>
<feature type="repeat" description="FG-GAP" evidence="15">
    <location>
        <begin position="566"/>
        <end position="626"/>
    </location>
</feature>
<dbReference type="Pfam" id="PF08441">
    <property type="entry name" value="Integrin_A_Ig_1"/>
    <property type="match status" value="1"/>
</dbReference>
<dbReference type="InterPro" id="IPR048285">
    <property type="entry name" value="Integrin_alpha_Ig-like_2"/>
</dbReference>
<dbReference type="PROSITE" id="PS50234">
    <property type="entry name" value="VWFA"/>
    <property type="match status" value="1"/>
</dbReference>
<keyword evidence="13 16" id="KW-0675">Receptor</keyword>
<dbReference type="Pfam" id="PF00092">
    <property type="entry name" value="VWA"/>
    <property type="match status" value="1"/>
</dbReference>
<evidence type="ECO:0000256" key="2">
    <source>
        <dbReference type="ARBA" id="ARBA00008054"/>
    </source>
</evidence>
<keyword evidence="4" id="KW-0479">Metal-binding</keyword>
<dbReference type="SMART" id="SM00191">
    <property type="entry name" value="Int_alpha"/>
    <property type="match status" value="5"/>
</dbReference>
<dbReference type="CDD" id="cd01469">
    <property type="entry name" value="vWA_integrins_alpha_subunit"/>
    <property type="match status" value="1"/>
</dbReference>
<dbReference type="InterPro" id="IPR028994">
    <property type="entry name" value="Integrin_alpha_N"/>
</dbReference>
<evidence type="ECO:0000256" key="3">
    <source>
        <dbReference type="ARBA" id="ARBA00022692"/>
    </source>
</evidence>
<evidence type="ECO:0000256" key="16">
    <source>
        <dbReference type="RuleBase" id="RU003762"/>
    </source>
</evidence>
<keyword evidence="6" id="KW-0677">Repeat</keyword>
<dbReference type="SMART" id="SM00327">
    <property type="entry name" value="VWA"/>
    <property type="match status" value="1"/>
</dbReference>
<dbReference type="GO" id="GO:0098609">
    <property type="term" value="P:cell-cell adhesion"/>
    <property type="evidence" value="ECO:0007669"/>
    <property type="project" value="TreeGrafter"/>
</dbReference>
<organism evidence="18 19">
    <name type="scientific">Gouania willdenowi</name>
    <name type="common">Blunt-snouted clingfish</name>
    <name type="synonym">Lepadogaster willdenowi</name>
    <dbReference type="NCBI Taxonomy" id="441366"/>
    <lineage>
        <taxon>Eukaryota</taxon>
        <taxon>Metazoa</taxon>
        <taxon>Chordata</taxon>
        <taxon>Craniata</taxon>
        <taxon>Vertebrata</taxon>
        <taxon>Euteleostomi</taxon>
        <taxon>Actinopterygii</taxon>
        <taxon>Neopterygii</taxon>
        <taxon>Teleostei</taxon>
        <taxon>Neoteleostei</taxon>
        <taxon>Acanthomorphata</taxon>
        <taxon>Ovalentaria</taxon>
        <taxon>Blenniimorphae</taxon>
        <taxon>Blenniiformes</taxon>
        <taxon>Gobiesocoidei</taxon>
        <taxon>Gobiesocidae</taxon>
        <taxon>Gobiesocinae</taxon>
        <taxon>Gouania</taxon>
    </lineage>
</organism>
<evidence type="ECO:0000256" key="12">
    <source>
        <dbReference type="ARBA" id="ARBA00023157"/>
    </source>
</evidence>
<evidence type="ECO:0000256" key="13">
    <source>
        <dbReference type="ARBA" id="ARBA00023170"/>
    </source>
</evidence>
<dbReference type="InterPro" id="IPR002035">
    <property type="entry name" value="VWF_A"/>
</dbReference>
<dbReference type="Gene3D" id="2.130.10.130">
    <property type="entry name" value="Integrin alpha, N-terminal"/>
    <property type="match status" value="1"/>
</dbReference>
<evidence type="ECO:0000259" key="17">
    <source>
        <dbReference type="PROSITE" id="PS50234"/>
    </source>
</evidence>
<dbReference type="GO" id="GO:0007160">
    <property type="term" value="P:cell-matrix adhesion"/>
    <property type="evidence" value="ECO:0007669"/>
    <property type="project" value="TreeGrafter"/>
</dbReference>
<evidence type="ECO:0000256" key="6">
    <source>
        <dbReference type="ARBA" id="ARBA00022737"/>
    </source>
</evidence>
<dbReference type="Gene3D" id="3.40.50.410">
    <property type="entry name" value="von Willebrand factor, type A domain"/>
    <property type="match status" value="1"/>
</dbReference>
<keyword evidence="19" id="KW-1185">Reference proteome</keyword>
<dbReference type="AlphaFoldDB" id="A0A8C5EMB2"/>
<name>A0A8C5EMB2_GOUWI</name>
<dbReference type="InterPro" id="IPR013649">
    <property type="entry name" value="Integrin_alpha_Ig-like_1"/>
</dbReference>
<keyword evidence="10 16" id="KW-0401">Integrin</keyword>
<dbReference type="Gene3D" id="2.60.40.1510">
    <property type="entry name" value="ntegrin, alpha v. Chain A, domain 3"/>
    <property type="match status" value="1"/>
</dbReference>
<dbReference type="Proteomes" id="UP000694680">
    <property type="component" value="Chromosome 16"/>
</dbReference>
<feature type="repeat" description="FG-GAP" evidence="15">
    <location>
        <begin position="6"/>
        <end position="67"/>
    </location>
</feature>
<feature type="repeat" description="FG-GAP" evidence="15">
    <location>
        <begin position="451"/>
        <end position="502"/>
    </location>
</feature>
<sequence length="882" mass="98115">MCQCFNIDVKHPRIFTGPEDALFGFSVLQHDAGGEKSMLVGAPWDGPPNNRKGDVYRCTVGAERNSSCSKVNLGETALQNVSKNLRNSHLGMTLTPDYPDGFLACAPLWSQECGTSMFSTGICASVSDDLEPRETIAPTAQRCSTYMDIVIVLDGSNSIYPWYEVQNFLSNILSKFHISPDQMQVGILQYGEVAVHEWSLKDYQTTQQVVEASMNISRQEGRETRTAYAIHMACTEAFSAERGAREGATKVMIVVTDGESHDGEELPDALEECETRNITRYAIAVLGHYIRRQQDPETFINEIKYIASDPDDKYFFNVTDEAALNDIVDALGDRIFTLEGTLGYNQSSFHMEMSQIGFSTHTLDDGILFGMVGAYDWDGGVLKEGINGRIMPPREAFESEFPLELKNHAAYLGYTVSSVVVGDWKRLYVAGAPRFKHKGKVILFELGDDGEPNEIHVSLQIGSYYGSEVCGLDIDQDGITDVLLVAAPMFLGSGNKEAGRVYIYTLSGSEEKSQDARFGYALAATPDLNHDGFTDLLVGAPLEDEHRGAIYVYHGDGIYITHNYKQRIAGYSISPSLKYFGRSVSAQLDLDGDDLIDLAVGAQGSAVLLSSRSIVQINVSLKFQPHSINVIQKTCQKGGRDSACLNATVCFTAVSRSPGSHNLLVSAMLDDRKLSARALFDDSSHRQTQLLVQVHTGKTLCYNLPFHVYDTADYIRPISFSLRFKINNTESGPVLDEGWPTNIKKTIPFFKDCGEDDVCTTDLVLQIVLQLHQMYQLSGLNYFFSSFLYRHKPYVIRSPRRRLAVEVQLQNRLENAYNTSLMLHYSRNLHFSSLSIRVSHVLEVILLSSSLSTNSHSCNVSYPVFRSMSKVSYCWKNLLPLI</sequence>
<feature type="domain" description="VWFA" evidence="17">
    <location>
        <begin position="148"/>
        <end position="331"/>
    </location>
</feature>
<comment type="subcellular location">
    <subcellularLocation>
        <location evidence="1 16">Membrane</location>
        <topology evidence="1 16">Single-pass type I membrane protein</topology>
    </subcellularLocation>
</comment>
<dbReference type="PRINTS" id="PR00453">
    <property type="entry name" value="VWFADOMAIN"/>
</dbReference>
<keyword evidence="3" id="KW-0812">Transmembrane</keyword>
<dbReference type="PANTHER" id="PTHR23220:SF26">
    <property type="entry name" value="INTEGRIN ALPHA-10"/>
    <property type="match status" value="1"/>
</dbReference>
<dbReference type="InterPro" id="IPR032695">
    <property type="entry name" value="Integrin_dom_sf"/>
</dbReference>
<proteinExistence type="inferred from homology"/>
<dbReference type="InterPro" id="IPR013517">
    <property type="entry name" value="FG-GAP"/>
</dbReference>
<dbReference type="PROSITE" id="PS51470">
    <property type="entry name" value="FG_GAP"/>
    <property type="match status" value="4"/>
</dbReference>
<evidence type="ECO:0000313" key="18">
    <source>
        <dbReference type="Ensembl" id="ENSGWIP00000024046.1"/>
    </source>
</evidence>
<reference evidence="18" key="1">
    <citation type="submission" date="2020-06" db="EMBL/GenBank/DDBJ databases">
        <authorList>
            <consortium name="Wellcome Sanger Institute Data Sharing"/>
        </authorList>
    </citation>
    <scope>NUCLEOTIDE SEQUENCE [LARGE SCALE GENOMIC DNA]</scope>
</reference>
<dbReference type="GO" id="GO:0033627">
    <property type="term" value="P:cell adhesion mediated by integrin"/>
    <property type="evidence" value="ECO:0007669"/>
    <property type="project" value="TreeGrafter"/>
</dbReference>
<dbReference type="InterPro" id="IPR000413">
    <property type="entry name" value="Integrin_alpha"/>
</dbReference>
<keyword evidence="7" id="KW-0106">Calcium</keyword>
<evidence type="ECO:0000256" key="14">
    <source>
        <dbReference type="ARBA" id="ARBA00023180"/>
    </source>
</evidence>
<dbReference type="GO" id="GO:0046872">
    <property type="term" value="F:metal ion binding"/>
    <property type="evidence" value="ECO:0007669"/>
    <property type="project" value="UniProtKB-KW"/>
</dbReference>
<keyword evidence="9" id="KW-1133">Transmembrane helix</keyword>
<evidence type="ECO:0000256" key="4">
    <source>
        <dbReference type="ARBA" id="ARBA00022723"/>
    </source>
</evidence>
<dbReference type="Gene3D" id="2.60.40.1460">
    <property type="entry name" value="Integrin domains. Chain A, domain 2"/>
    <property type="match status" value="1"/>
</dbReference>
<keyword evidence="5" id="KW-0732">Signal</keyword>
<dbReference type="InterPro" id="IPR036465">
    <property type="entry name" value="vWFA_dom_sf"/>
</dbReference>
<reference evidence="18" key="2">
    <citation type="submission" date="2025-08" db="UniProtKB">
        <authorList>
            <consortium name="Ensembl"/>
        </authorList>
    </citation>
    <scope>IDENTIFICATION</scope>
</reference>
<keyword evidence="8 16" id="KW-0130">Cell adhesion</keyword>
<protein>
    <recommendedName>
        <fullName evidence="17">VWFA domain-containing protein</fullName>
    </recommendedName>
</protein>
<keyword evidence="14" id="KW-0325">Glycoprotein</keyword>
<dbReference type="Pfam" id="PF20805">
    <property type="entry name" value="Integrin_A_Ig_2"/>
    <property type="match status" value="1"/>
</dbReference>
<evidence type="ECO:0000256" key="11">
    <source>
        <dbReference type="ARBA" id="ARBA00023136"/>
    </source>
</evidence>
<dbReference type="SUPFAM" id="SSF53300">
    <property type="entry name" value="vWA-like"/>
    <property type="match status" value="1"/>
</dbReference>
<evidence type="ECO:0000256" key="5">
    <source>
        <dbReference type="ARBA" id="ARBA00022729"/>
    </source>
</evidence>
<evidence type="ECO:0000256" key="8">
    <source>
        <dbReference type="ARBA" id="ARBA00022889"/>
    </source>
</evidence>
<accession>A0A8C5EMB2</accession>
<dbReference type="SUPFAM" id="SSF69179">
    <property type="entry name" value="Integrin domains"/>
    <property type="match status" value="2"/>
</dbReference>
<comment type="similarity">
    <text evidence="2 16">Belongs to the integrin alpha chain family.</text>
</comment>
<keyword evidence="11" id="KW-0472">Membrane</keyword>
<dbReference type="Pfam" id="PF01839">
    <property type="entry name" value="FG-GAP"/>
    <property type="match status" value="2"/>
</dbReference>
<dbReference type="GO" id="GO:0008305">
    <property type="term" value="C:integrin complex"/>
    <property type="evidence" value="ECO:0007669"/>
    <property type="project" value="InterPro"/>
</dbReference>
<dbReference type="InterPro" id="IPR013519">
    <property type="entry name" value="Int_alpha_beta-p"/>
</dbReference>
<dbReference type="PRINTS" id="PR01185">
    <property type="entry name" value="INTEGRINA"/>
</dbReference>
<gene>
    <name evidence="18" type="primary">itga10</name>
</gene>
<dbReference type="SUPFAM" id="SSF69318">
    <property type="entry name" value="Integrin alpha N-terminal domain"/>
    <property type="match status" value="1"/>
</dbReference>
<evidence type="ECO:0000313" key="19">
    <source>
        <dbReference type="Proteomes" id="UP000694680"/>
    </source>
</evidence>
<dbReference type="GO" id="GO:0009897">
    <property type="term" value="C:external side of plasma membrane"/>
    <property type="evidence" value="ECO:0007669"/>
    <property type="project" value="TreeGrafter"/>
</dbReference>
<dbReference type="PANTHER" id="PTHR23220">
    <property type="entry name" value="INTEGRIN ALPHA"/>
    <property type="match status" value="1"/>
</dbReference>
<evidence type="ECO:0000256" key="15">
    <source>
        <dbReference type="PROSITE-ProRule" id="PRU00803"/>
    </source>
</evidence>
<feature type="repeat" description="FG-GAP" evidence="15">
    <location>
        <begin position="503"/>
        <end position="562"/>
    </location>
</feature>
<dbReference type="GO" id="GO:0005178">
    <property type="term" value="F:integrin binding"/>
    <property type="evidence" value="ECO:0007669"/>
    <property type="project" value="TreeGrafter"/>
</dbReference>
<reference evidence="18" key="3">
    <citation type="submission" date="2025-09" db="UniProtKB">
        <authorList>
            <consortium name="Ensembl"/>
        </authorList>
    </citation>
    <scope>IDENTIFICATION</scope>
</reference>
<evidence type="ECO:0000256" key="7">
    <source>
        <dbReference type="ARBA" id="ARBA00022837"/>
    </source>
</evidence>
<dbReference type="Ensembl" id="ENSGWIT00000026324.1">
    <property type="protein sequence ID" value="ENSGWIP00000024046.1"/>
    <property type="gene ID" value="ENSGWIG00000012350.1"/>
</dbReference>
<dbReference type="FunFam" id="3.40.50.410:FF:000012">
    <property type="entry name" value="Integrin, alpha 10"/>
    <property type="match status" value="1"/>
</dbReference>
<keyword evidence="12" id="KW-1015">Disulfide bond</keyword>
<evidence type="ECO:0000256" key="10">
    <source>
        <dbReference type="ARBA" id="ARBA00023037"/>
    </source>
</evidence>